<feature type="transmembrane region" description="Helical" evidence="7">
    <location>
        <begin position="56"/>
        <end position="75"/>
    </location>
</feature>
<name>A0A4R4EJI8_9BACL</name>
<dbReference type="EMBL" id="SKFG01000002">
    <property type="protein sequence ID" value="TCZ79877.1"/>
    <property type="molecule type" value="Genomic_DNA"/>
</dbReference>
<sequence>MEQPPKSGRLVIGVDDKISPGKALLLGLQHVLAMDLYIAPIIIAGILSLSTQDTAFFIQMCFLGTGLATLIQTGFGLKLPVVQGPSYVPIGAIGAIGGKLGLGAMSGALLPGALIIALIGYPLKWFAKSVRKFIPPLVGGTVIMIVGIALMPIGMNNIFISEGNLWTNVLIAAISAGILILCMLLGGKGKRLGTLSRLISVLVAILVGTIAASFFGTVDFSPVSAAPWFSLPTFFPFGAPVFNWSAILTMVFIYFIILIETTGTWFVVSSVTGKELTDDRLNRAAVGEGLGCFVGALFGGTPMTGYSSNAGLVAITGVGSRMAIMAGGGMLILLGLFPKLSTAITCIPEPVINGIFGVVCVAIFINGLKIVQLINLDERAMMIIGVPILMTMAVIVLPASSLDNVPSFISYLLSSSITIGALAALILNLIIPSKKKESQPEQSAAEQHSK</sequence>
<evidence type="ECO:0000256" key="1">
    <source>
        <dbReference type="ARBA" id="ARBA00004141"/>
    </source>
</evidence>
<evidence type="ECO:0000256" key="5">
    <source>
        <dbReference type="ARBA" id="ARBA00022989"/>
    </source>
</evidence>
<dbReference type="PANTHER" id="PTHR42810">
    <property type="entry name" value="PURINE PERMEASE C1399.01C-RELATED"/>
    <property type="match status" value="1"/>
</dbReference>
<keyword evidence="6 7" id="KW-0472">Membrane</keyword>
<feature type="transmembrane region" description="Helical" evidence="7">
    <location>
        <begin position="312"/>
        <end position="338"/>
    </location>
</feature>
<evidence type="ECO:0000256" key="2">
    <source>
        <dbReference type="ARBA" id="ARBA00008821"/>
    </source>
</evidence>
<dbReference type="Proteomes" id="UP000295418">
    <property type="component" value="Unassembled WGS sequence"/>
</dbReference>
<comment type="caution">
    <text evidence="8">The sequence shown here is derived from an EMBL/GenBank/DDBJ whole genome shotgun (WGS) entry which is preliminary data.</text>
</comment>
<comment type="subcellular location">
    <subcellularLocation>
        <location evidence="1">Membrane</location>
        <topology evidence="1">Multi-pass membrane protein</topology>
    </subcellularLocation>
</comment>
<organism evidence="8 9">
    <name type="scientific">Paenibacillus albiflavus</name>
    <dbReference type="NCBI Taxonomy" id="2545760"/>
    <lineage>
        <taxon>Bacteria</taxon>
        <taxon>Bacillati</taxon>
        <taxon>Bacillota</taxon>
        <taxon>Bacilli</taxon>
        <taxon>Bacillales</taxon>
        <taxon>Paenibacillaceae</taxon>
        <taxon>Paenibacillus</taxon>
    </lineage>
</organism>
<feature type="transmembrane region" description="Helical" evidence="7">
    <location>
        <begin position="350"/>
        <end position="368"/>
    </location>
</feature>
<keyword evidence="4 7" id="KW-0812">Transmembrane</keyword>
<feature type="transmembrane region" description="Helical" evidence="7">
    <location>
        <begin position="95"/>
        <end position="121"/>
    </location>
</feature>
<feature type="transmembrane region" description="Helical" evidence="7">
    <location>
        <begin position="165"/>
        <end position="186"/>
    </location>
</feature>
<evidence type="ECO:0000256" key="6">
    <source>
        <dbReference type="ARBA" id="ARBA00023136"/>
    </source>
</evidence>
<gene>
    <name evidence="8" type="ORF">E0485_03125</name>
</gene>
<comment type="similarity">
    <text evidence="2">Belongs to the nucleobase:cation symporter-2 (NCS2) (TC 2.A.40) family.</text>
</comment>
<feature type="transmembrane region" description="Helical" evidence="7">
    <location>
        <begin position="133"/>
        <end position="153"/>
    </location>
</feature>
<dbReference type="AlphaFoldDB" id="A0A4R4EJI8"/>
<feature type="transmembrane region" description="Helical" evidence="7">
    <location>
        <begin position="380"/>
        <end position="402"/>
    </location>
</feature>
<keyword evidence="5 7" id="KW-1133">Transmembrane helix</keyword>
<feature type="transmembrane region" description="Helical" evidence="7">
    <location>
        <begin position="408"/>
        <end position="431"/>
    </location>
</feature>
<proteinExistence type="inferred from homology"/>
<feature type="transmembrane region" description="Helical" evidence="7">
    <location>
        <begin position="198"/>
        <end position="217"/>
    </location>
</feature>
<feature type="transmembrane region" description="Helical" evidence="7">
    <location>
        <begin position="237"/>
        <end position="259"/>
    </location>
</feature>
<dbReference type="InterPro" id="IPR006043">
    <property type="entry name" value="NCS2"/>
</dbReference>
<accession>A0A4R4EJI8</accession>
<dbReference type="NCBIfam" id="NF037981">
    <property type="entry name" value="NCS2_1"/>
    <property type="match status" value="1"/>
</dbReference>
<dbReference type="GO" id="GO:0005886">
    <property type="term" value="C:plasma membrane"/>
    <property type="evidence" value="ECO:0007669"/>
    <property type="project" value="TreeGrafter"/>
</dbReference>
<evidence type="ECO:0000256" key="3">
    <source>
        <dbReference type="ARBA" id="ARBA00022448"/>
    </source>
</evidence>
<dbReference type="PANTHER" id="PTHR42810:SF2">
    <property type="entry name" value="PURINE PERMEASE C1399.01C-RELATED"/>
    <property type="match status" value="1"/>
</dbReference>
<dbReference type="Pfam" id="PF00860">
    <property type="entry name" value="Xan_ur_permease"/>
    <property type="match status" value="1"/>
</dbReference>
<protein>
    <submittedName>
        <fullName evidence="8">Purine permease</fullName>
    </submittedName>
</protein>
<evidence type="ECO:0000313" key="8">
    <source>
        <dbReference type="EMBL" id="TCZ79877.1"/>
    </source>
</evidence>
<keyword evidence="3" id="KW-0813">Transport</keyword>
<dbReference type="RefSeq" id="WP_132416519.1">
    <property type="nucleotide sequence ID" value="NZ_SKFG01000002.1"/>
</dbReference>
<evidence type="ECO:0000256" key="4">
    <source>
        <dbReference type="ARBA" id="ARBA00022692"/>
    </source>
</evidence>
<evidence type="ECO:0000256" key="7">
    <source>
        <dbReference type="SAM" id="Phobius"/>
    </source>
</evidence>
<feature type="transmembrane region" description="Helical" evidence="7">
    <location>
        <begin position="31"/>
        <end position="49"/>
    </location>
</feature>
<dbReference type="GO" id="GO:0042907">
    <property type="term" value="F:xanthine transmembrane transporter activity"/>
    <property type="evidence" value="ECO:0007669"/>
    <property type="project" value="TreeGrafter"/>
</dbReference>
<keyword evidence="9" id="KW-1185">Reference proteome</keyword>
<evidence type="ECO:0000313" key="9">
    <source>
        <dbReference type="Proteomes" id="UP000295418"/>
    </source>
</evidence>
<reference evidence="8 9" key="1">
    <citation type="submission" date="2019-03" db="EMBL/GenBank/DDBJ databases">
        <authorList>
            <person name="Kim M.K.M."/>
        </authorList>
    </citation>
    <scope>NUCLEOTIDE SEQUENCE [LARGE SCALE GENOMIC DNA]</scope>
    <source>
        <strain evidence="8 9">18JY21-1</strain>
    </source>
</reference>
<dbReference type="OrthoDB" id="9805749at2"/>